<evidence type="ECO:0000256" key="3">
    <source>
        <dbReference type="ARBA" id="ARBA00011738"/>
    </source>
</evidence>
<dbReference type="GO" id="GO:0030170">
    <property type="term" value="F:pyridoxal phosphate binding"/>
    <property type="evidence" value="ECO:0007669"/>
    <property type="project" value="InterPro"/>
</dbReference>
<comment type="catalytic activity">
    <reaction evidence="9">
        <text>4-amino-4-deoxychorismate = 4-aminobenzoate + pyruvate + H(+)</text>
        <dbReference type="Rhea" id="RHEA:16201"/>
        <dbReference type="ChEBI" id="CHEBI:15361"/>
        <dbReference type="ChEBI" id="CHEBI:15378"/>
        <dbReference type="ChEBI" id="CHEBI:17836"/>
        <dbReference type="ChEBI" id="CHEBI:58406"/>
        <dbReference type="EC" id="4.1.3.38"/>
    </reaction>
</comment>
<keyword evidence="4 14" id="KW-0663">Pyridoxal phosphate</keyword>
<dbReference type="PROSITE" id="PS00770">
    <property type="entry name" value="AA_TRANSFER_CLASS_4"/>
    <property type="match status" value="1"/>
</dbReference>
<evidence type="ECO:0000256" key="7">
    <source>
        <dbReference type="ARBA" id="ARBA00035633"/>
    </source>
</evidence>
<comment type="pathway">
    <text evidence="7">Cofactor biosynthesis; tetrahydrofolate biosynthesis; 4-aminobenzoate from chorismate: step 2/2.</text>
</comment>
<dbReference type="InterPro" id="IPR043132">
    <property type="entry name" value="BCAT-like_C"/>
</dbReference>
<organism evidence="15 16">
    <name type="scientific">Vibrio bivalvicida</name>
    <dbReference type="NCBI Taxonomy" id="1276888"/>
    <lineage>
        <taxon>Bacteria</taxon>
        <taxon>Pseudomonadati</taxon>
        <taxon>Pseudomonadota</taxon>
        <taxon>Gammaproteobacteria</taxon>
        <taxon>Vibrionales</taxon>
        <taxon>Vibrionaceae</taxon>
        <taxon>Vibrio</taxon>
        <taxon>Vibrio oreintalis group</taxon>
    </lineage>
</organism>
<evidence type="ECO:0000256" key="9">
    <source>
        <dbReference type="ARBA" id="ARBA00049529"/>
    </source>
</evidence>
<dbReference type="GO" id="GO:0008696">
    <property type="term" value="F:4-amino-4-deoxychorismate lyase activity"/>
    <property type="evidence" value="ECO:0007669"/>
    <property type="project" value="UniProtKB-UniRule"/>
</dbReference>
<evidence type="ECO:0000256" key="14">
    <source>
        <dbReference type="RuleBase" id="RU004516"/>
    </source>
</evidence>
<dbReference type="AlphaFoldDB" id="A0A177XZ44"/>
<evidence type="ECO:0000256" key="12">
    <source>
        <dbReference type="NCBIfam" id="TIGR03461"/>
    </source>
</evidence>
<evidence type="ECO:0000313" key="15">
    <source>
        <dbReference type="EMBL" id="OAJ93873.1"/>
    </source>
</evidence>
<dbReference type="PANTHER" id="PTHR42743:SF2">
    <property type="entry name" value="AMINODEOXYCHORISMATE LYASE"/>
    <property type="match status" value="1"/>
</dbReference>
<accession>A0A177XZ44</accession>
<dbReference type="SUPFAM" id="SSF56752">
    <property type="entry name" value="D-aminoacid aminotransferase-like PLP-dependent enzymes"/>
    <property type="match status" value="1"/>
</dbReference>
<dbReference type="InterPro" id="IPR050571">
    <property type="entry name" value="Class-IV_PLP-Dep_Aminotrnsfr"/>
</dbReference>
<evidence type="ECO:0000256" key="4">
    <source>
        <dbReference type="ARBA" id="ARBA00022898"/>
    </source>
</evidence>
<keyword evidence="5" id="KW-0289">Folate biosynthesis</keyword>
<sequence>MFMVNGVYADSISLTDRSFQYGDGCFTTMLTREGEICRWPLHVARMNACLDTLRIPRPDWNEVEGWLKQMARSDNKAGLKLHISRGEGGRGYSPTQVTSPNVTISDFIYPAHYEQWQQQGLVLGVCDLRLGHNPLLAGHKHNNRLEQILLKAELEQRSFADGIALDIEGNVIETTMANLFWFKDSTLFTPVLDKAGVSGVIRRDVLEWAAIQGISTQIGEFKLAEVMEADEVFVTNSILGVAPIRAISSHQFDIGNTTKRIQEMIES</sequence>
<evidence type="ECO:0000256" key="5">
    <source>
        <dbReference type="ARBA" id="ARBA00022909"/>
    </source>
</evidence>
<reference evidence="15 16" key="1">
    <citation type="journal article" date="2016" name="Syst. Appl. Microbiol.">
        <title>Vibrio bivalvicida sp. nov., a novel larval pathogen for bivalve molluscs reared in a hatchery.</title>
        <authorList>
            <person name="Dubert J."/>
            <person name="Romalde J.L."/>
            <person name="Prado S."/>
            <person name="Barja J.L."/>
        </authorList>
    </citation>
    <scope>NUCLEOTIDE SEQUENCE [LARGE SCALE GENOMIC DNA]</scope>
    <source>
        <strain evidence="15 16">605</strain>
    </source>
</reference>
<dbReference type="PANTHER" id="PTHR42743">
    <property type="entry name" value="AMINO-ACID AMINOTRANSFERASE"/>
    <property type="match status" value="1"/>
</dbReference>
<evidence type="ECO:0000256" key="8">
    <source>
        <dbReference type="ARBA" id="ARBA00035676"/>
    </source>
</evidence>
<dbReference type="InterPro" id="IPR017824">
    <property type="entry name" value="Aminodeoxychorismate_lyase_IV"/>
</dbReference>
<comment type="cofactor">
    <cofactor evidence="1 14">
        <name>pyridoxal 5'-phosphate</name>
        <dbReference type="ChEBI" id="CHEBI:597326"/>
    </cofactor>
</comment>
<dbReference type="NCBIfam" id="NF004761">
    <property type="entry name" value="PRK06092.1"/>
    <property type="match status" value="1"/>
</dbReference>
<dbReference type="Gene3D" id="3.20.10.10">
    <property type="entry name" value="D-amino Acid Aminotransferase, subunit A, domain 2"/>
    <property type="match status" value="1"/>
</dbReference>
<evidence type="ECO:0000256" key="1">
    <source>
        <dbReference type="ARBA" id="ARBA00001933"/>
    </source>
</evidence>
<name>A0A177XZ44_9VIBR</name>
<dbReference type="Proteomes" id="UP000078406">
    <property type="component" value="Unassembled WGS sequence"/>
</dbReference>
<dbReference type="EC" id="4.1.3.38" evidence="8 12"/>
<dbReference type="InterPro" id="IPR043131">
    <property type="entry name" value="BCAT-like_N"/>
</dbReference>
<comment type="similarity">
    <text evidence="2 13">Belongs to the class-IV pyridoxal-phosphate-dependent aminotransferase family.</text>
</comment>
<comment type="function">
    <text evidence="10">Involved in the biosynthesis of p-aminobenzoate (PABA), a precursor of tetrahydrofolate. Converts 4-amino-4-deoxychorismate into 4-aminobenzoate (PABA) and pyruvate.</text>
</comment>
<dbReference type="Gene3D" id="3.30.470.10">
    <property type="match status" value="1"/>
</dbReference>
<comment type="caution">
    <text evidence="15">The sequence shown here is derived from an EMBL/GenBank/DDBJ whole genome shotgun (WGS) entry which is preliminary data.</text>
</comment>
<evidence type="ECO:0000256" key="11">
    <source>
        <dbReference type="ARBA" id="ARBA00069174"/>
    </source>
</evidence>
<dbReference type="GO" id="GO:0008153">
    <property type="term" value="P:4-aminobenzoate biosynthetic process"/>
    <property type="evidence" value="ECO:0007669"/>
    <property type="project" value="UniProtKB-UniRule"/>
</dbReference>
<dbReference type="EMBL" id="LLEI02000032">
    <property type="protein sequence ID" value="OAJ93873.1"/>
    <property type="molecule type" value="Genomic_DNA"/>
</dbReference>
<keyword evidence="6 15" id="KW-0456">Lyase</keyword>
<dbReference type="InterPro" id="IPR001544">
    <property type="entry name" value="Aminotrans_IV"/>
</dbReference>
<dbReference type="GO" id="GO:0005829">
    <property type="term" value="C:cytosol"/>
    <property type="evidence" value="ECO:0007669"/>
    <property type="project" value="TreeGrafter"/>
</dbReference>
<comment type="subunit">
    <text evidence="3">Homodimer.</text>
</comment>
<dbReference type="GO" id="GO:0046656">
    <property type="term" value="P:folic acid biosynthetic process"/>
    <property type="evidence" value="ECO:0007669"/>
    <property type="project" value="UniProtKB-KW"/>
</dbReference>
<proteinExistence type="inferred from homology"/>
<dbReference type="NCBIfam" id="TIGR03461">
    <property type="entry name" value="pabC_Proteo"/>
    <property type="match status" value="1"/>
</dbReference>
<dbReference type="FunFam" id="3.20.10.10:FF:000002">
    <property type="entry name" value="D-alanine aminotransferase"/>
    <property type="match status" value="1"/>
</dbReference>
<evidence type="ECO:0000313" key="16">
    <source>
        <dbReference type="Proteomes" id="UP000078406"/>
    </source>
</evidence>
<evidence type="ECO:0000256" key="10">
    <source>
        <dbReference type="ARBA" id="ARBA00054027"/>
    </source>
</evidence>
<dbReference type="Pfam" id="PF01063">
    <property type="entry name" value="Aminotran_4"/>
    <property type="match status" value="1"/>
</dbReference>
<dbReference type="CDD" id="cd01559">
    <property type="entry name" value="ADCL_like"/>
    <property type="match status" value="1"/>
</dbReference>
<dbReference type="RefSeq" id="WP_054961596.1">
    <property type="nucleotide sequence ID" value="NZ_LLEI02000032.1"/>
</dbReference>
<dbReference type="InterPro" id="IPR018300">
    <property type="entry name" value="Aminotrans_IV_CS"/>
</dbReference>
<evidence type="ECO:0000256" key="6">
    <source>
        <dbReference type="ARBA" id="ARBA00023239"/>
    </source>
</evidence>
<dbReference type="InterPro" id="IPR036038">
    <property type="entry name" value="Aminotransferase-like"/>
</dbReference>
<evidence type="ECO:0000256" key="13">
    <source>
        <dbReference type="RuleBase" id="RU004106"/>
    </source>
</evidence>
<protein>
    <recommendedName>
        <fullName evidence="11 12">Aminodeoxychorismate lyase</fullName>
        <ecNumber evidence="8 12">4.1.3.38</ecNumber>
    </recommendedName>
</protein>
<gene>
    <name evidence="15" type="ORF">APB76_11665</name>
</gene>
<evidence type="ECO:0000256" key="2">
    <source>
        <dbReference type="ARBA" id="ARBA00009320"/>
    </source>
</evidence>